<feature type="compositionally biased region" description="Basic and acidic residues" evidence="7">
    <location>
        <begin position="222"/>
        <end position="232"/>
    </location>
</feature>
<evidence type="ECO:0000259" key="8">
    <source>
        <dbReference type="PROSITE" id="PS50103"/>
    </source>
</evidence>
<dbReference type="FunFam" id="4.10.1000.10:FF:000002">
    <property type="entry name" value="Zinc finger protein 36, C3H1 type-like 1"/>
    <property type="match status" value="1"/>
</dbReference>
<dbReference type="InterPro" id="IPR036855">
    <property type="entry name" value="Znf_CCCH_sf"/>
</dbReference>
<name>A0A811MDV7_9POAL</name>
<evidence type="ECO:0000256" key="4">
    <source>
        <dbReference type="ARBA" id="ARBA00022833"/>
    </source>
</evidence>
<evidence type="ECO:0000313" key="10">
    <source>
        <dbReference type="Proteomes" id="UP000604825"/>
    </source>
</evidence>
<accession>A0A811MDV7</accession>
<gene>
    <name evidence="9" type="ORF">NCGR_LOCUS1503</name>
</gene>
<evidence type="ECO:0000256" key="5">
    <source>
        <dbReference type="ARBA" id="ARBA00023125"/>
    </source>
</evidence>
<keyword evidence="10" id="KW-1185">Reference proteome</keyword>
<dbReference type="Pfam" id="PF00642">
    <property type="entry name" value="zf-CCCH"/>
    <property type="match status" value="1"/>
</dbReference>
<dbReference type="AlphaFoldDB" id="A0A811MDV7"/>
<evidence type="ECO:0000256" key="1">
    <source>
        <dbReference type="ARBA" id="ARBA00022723"/>
    </source>
</evidence>
<feature type="compositionally biased region" description="Polar residues" evidence="7">
    <location>
        <begin position="32"/>
        <end position="45"/>
    </location>
</feature>
<evidence type="ECO:0000313" key="9">
    <source>
        <dbReference type="EMBL" id="CAD6203291.1"/>
    </source>
</evidence>
<keyword evidence="3 6" id="KW-0863">Zinc-finger</keyword>
<organism evidence="9 10">
    <name type="scientific">Miscanthus lutarioriparius</name>
    <dbReference type="NCBI Taxonomy" id="422564"/>
    <lineage>
        <taxon>Eukaryota</taxon>
        <taxon>Viridiplantae</taxon>
        <taxon>Streptophyta</taxon>
        <taxon>Embryophyta</taxon>
        <taxon>Tracheophyta</taxon>
        <taxon>Spermatophyta</taxon>
        <taxon>Magnoliopsida</taxon>
        <taxon>Liliopsida</taxon>
        <taxon>Poales</taxon>
        <taxon>Poaceae</taxon>
        <taxon>PACMAD clade</taxon>
        <taxon>Panicoideae</taxon>
        <taxon>Andropogonodae</taxon>
        <taxon>Andropogoneae</taxon>
        <taxon>Saccharinae</taxon>
        <taxon>Miscanthus</taxon>
    </lineage>
</organism>
<dbReference type="Gene3D" id="4.10.1000.10">
    <property type="entry name" value="Zinc finger, CCCH-type"/>
    <property type="match status" value="2"/>
</dbReference>
<feature type="region of interest" description="Disordered" evidence="7">
    <location>
        <begin position="106"/>
        <end position="148"/>
    </location>
</feature>
<evidence type="ECO:0000256" key="2">
    <source>
        <dbReference type="ARBA" id="ARBA00022737"/>
    </source>
</evidence>
<evidence type="ECO:0000256" key="7">
    <source>
        <dbReference type="SAM" id="MobiDB-lite"/>
    </source>
</evidence>
<keyword evidence="5" id="KW-0238">DNA-binding</keyword>
<dbReference type="InterPro" id="IPR000571">
    <property type="entry name" value="Znf_CCCH"/>
</dbReference>
<proteinExistence type="predicted"/>
<feature type="region of interest" description="Disordered" evidence="7">
    <location>
        <begin position="32"/>
        <end position="61"/>
    </location>
</feature>
<dbReference type="SMART" id="SM00356">
    <property type="entry name" value="ZnF_C3H1"/>
    <property type="match status" value="2"/>
</dbReference>
<dbReference type="OrthoDB" id="410307at2759"/>
<keyword evidence="1 6" id="KW-0479">Metal-binding</keyword>
<dbReference type="PROSITE" id="PS50103">
    <property type="entry name" value="ZF_C3H1"/>
    <property type="match status" value="2"/>
</dbReference>
<reference evidence="9" key="1">
    <citation type="submission" date="2020-10" db="EMBL/GenBank/DDBJ databases">
        <authorList>
            <person name="Han B."/>
            <person name="Lu T."/>
            <person name="Zhao Q."/>
            <person name="Huang X."/>
            <person name="Zhao Y."/>
        </authorList>
    </citation>
    <scope>NUCLEOTIDE SEQUENCE</scope>
</reference>
<evidence type="ECO:0000256" key="6">
    <source>
        <dbReference type="PROSITE-ProRule" id="PRU00723"/>
    </source>
</evidence>
<keyword evidence="4 6" id="KW-0862">Zinc</keyword>
<dbReference type="GO" id="GO:0008270">
    <property type="term" value="F:zinc ion binding"/>
    <property type="evidence" value="ECO:0007669"/>
    <property type="project" value="UniProtKB-KW"/>
</dbReference>
<dbReference type="InterPro" id="IPR045877">
    <property type="entry name" value="ZFP36-like"/>
</dbReference>
<protein>
    <recommendedName>
        <fullName evidence="8">C3H1-type domain-containing protein</fullName>
    </recommendedName>
</protein>
<feature type="domain" description="C3H1-type" evidence="8">
    <location>
        <begin position="404"/>
        <end position="432"/>
    </location>
</feature>
<feature type="compositionally biased region" description="Polar residues" evidence="7">
    <location>
        <begin position="134"/>
        <end position="148"/>
    </location>
</feature>
<feature type="domain" description="C3H1-type" evidence="8">
    <location>
        <begin position="367"/>
        <end position="394"/>
    </location>
</feature>
<evidence type="ECO:0000256" key="3">
    <source>
        <dbReference type="ARBA" id="ARBA00022771"/>
    </source>
</evidence>
<comment type="caution">
    <text evidence="9">The sequence shown here is derived from an EMBL/GenBank/DDBJ whole genome shotgun (WGS) entry which is preliminary data.</text>
</comment>
<keyword evidence="2" id="KW-0677">Repeat</keyword>
<dbReference type="PANTHER" id="PTHR12547">
    <property type="entry name" value="CCCH ZINC FINGER/TIS11-RELATED"/>
    <property type="match status" value="1"/>
</dbReference>
<feature type="compositionally biased region" description="Low complexity" evidence="7">
    <location>
        <begin position="196"/>
        <end position="220"/>
    </location>
</feature>
<feature type="zinc finger region" description="C3H1-type" evidence="6">
    <location>
        <begin position="367"/>
        <end position="394"/>
    </location>
</feature>
<dbReference type="GO" id="GO:0003677">
    <property type="term" value="F:DNA binding"/>
    <property type="evidence" value="ECO:0007669"/>
    <property type="project" value="UniProtKB-KW"/>
</dbReference>
<dbReference type="Proteomes" id="UP000604825">
    <property type="component" value="Unassembled WGS sequence"/>
</dbReference>
<dbReference type="GO" id="GO:0003729">
    <property type="term" value="F:mRNA binding"/>
    <property type="evidence" value="ECO:0007669"/>
    <property type="project" value="InterPro"/>
</dbReference>
<feature type="zinc finger region" description="C3H1-type" evidence="6">
    <location>
        <begin position="404"/>
        <end position="432"/>
    </location>
</feature>
<sequence>MEVMEGELAFFSPLRPSRLSFDGFGSPTWASQLGTLRDSSPSSCVSDGRGGGNGRSGFSSPTWGSPLETLFNAPSSCVPDRHVGGNGSGLSSLTWGSTLETLFNSPSTRVSDCRGAGNGSMFSTPKQASPLETLLNSPSSSSCVTDSRGSDTGSVFATAKMALPLETLLNSPSSSISDSRGGGNASGFSTTKKASPLEPLLNSPSSSVSDSRGCGNSSSPRISKERDSEQVKKAESLLRAITERYENCFLRLRDTTAELADLRLERVRLRAENLHLSLLLEELDAAEQSKQASAVALIPPPKPTQAEAPSTPKSISIRSKGFLSKKQPQGVATPQRLRVRASQAMEDAGEKEKDDGEVEVEAFRQGAVKTELCNKWERGACPYDGRCRFAHGMEELRPVIRHPRYKTLPCQLFAAASGCPYGHRCHFRHSTAPTAESC</sequence>
<feature type="region of interest" description="Disordered" evidence="7">
    <location>
        <begin position="170"/>
        <end position="232"/>
    </location>
</feature>
<dbReference type="EMBL" id="CAJGYO010000001">
    <property type="protein sequence ID" value="CAD6203291.1"/>
    <property type="molecule type" value="Genomic_DNA"/>
</dbReference>
<dbReference type="FunFam" id="4.10.1000.10:FF:000001">
    <property type="entry name" value="zinc finger CCCH domain-containing protein 15-like"/>
    <property type="match status" value="1"/>
</dbReference>
<dbReference type="SUPFAM" id="SSF90229">
    <property type="entry name" value="CCCH zinc finger"/>
    <property type="match status" value="2"/>
</dbReference>
<dbReference type="PANTHER" id="PTHR12547:SF150">
    <property type="entry name" value="ZINC FINGER CCCH DOMAIN-CONTAINING PROTEIN 47"/>
    <property type="match status" value="1"/>
</dbReference>